<dbReference type="EMBL" id="LHZB01000112">
    <property type="protein sequence ID" value="KXV01036.1"/>
    <property type="molecule type" value="Genomic_DNA"/>
</dbReference>
<organism evidence="1 2">
    <name type="scientific">Gluconobacter potus</name>
    <dbReference type="NCBI Taxonomy" id="2724927"/>
    <lineage>
        <taxon>Bacteria</taxon>
        <taxon>Pseudomonadati</taxon>
        <taxon>Pseudomonadota</taxon>
        <taxon>Alphaproteobacteria</taxon>
        <taxon>Acetobacterales</taxon>
        <taxon>Acetobacteraceae</taxon>
        <taxon>Gluconobacter</taxon>
    </lineage>
</organism>
<evidence type="ECO:0000313" key="2">
    <source>
        <dbReference type="Proteomes" id="UP000075573"/>
    </source>
</evidence>
<protein>
    <submittedName>
        <fullName evidence="1">Uncharacterized protein</fullName>
    </submittedName>
</protein>
<name>A0A149QUN4_9PROT</name>
<dbReference type="RefSeq" id="WP_062495771.1">
    <property type="nucleotide sequence ID" value="NZ_LHZB01000112.1"/>
</dbReference>
<gene>
    <name evidence="1" type="ORF">AD929_07565</name>
</gene>
<dbReference type="Proteomes" id="UP000075573">
    <property type="component" value="Unassembled WGS sequence"/>
</dbReference>
<dbReference type="PATRIC" id="fig|442.7.peg.1836"/>
<sequence length="379" mass="42145">MTVIIAEIRDGVPILIGDMAVFHFGTSVDDGIVMPLSKSIPKIQSAQQKIMRLNNVFAIGGAGDAATIQKFCYQLREKAETIRRLEDLRNFLADRPVDFTTNTDIAGIFSGSADYPATAFKIDLRQGLSLNERFQTGKSFVLGEKGAQAVVARKMRLCDNQLHLDPGNTTETENSLITIMNHLMLDERGTQAPLNNNYGLAYKCLWHDGNDFRPIPGCFSIFGDLALQLSANDASGKIHLNYNWLPGSRSFFFYTDTGQTVDITVLGEDHLGQKWEVPPLLETSIPLEEVTYSKADITRPIAPQVSGTAPKSILLCVDVHIHKAGQTSITVIPVVYFWSLMKYDVPDMNNFNYDPYLVPEEAIQNLITTAISEYYSIPR</sequence>
<proteinExistence type="predicted"/>
<comment type="caution">
    <text evidence="1">The sequence shown here is derived from an EMBL/GenBank/DDBJ whole genome shotgun (WGS) entry which is preliminary data.</text>
</comment>
<accession>A0A149QUN4</accession>
<reference evidence="1 2" key="1">
    <citation type="submission" date="2015-06" db="EMBL/GenBank/DDBJ databases">
        <title>Improved classification and identification of acetic acid bacteria using matrix-assisted laser desorption/ionization time-of-flight mass spectrometry; Gluconobacter nephelii and Gluconobacter uchimurae are later heterotypic synonyms of Gluconobacter japonicus and Gluconobacter oxydans, respectively.</title>
        <authorList>
            <person name="Li L."/>
            <person name="Cleenwerck I."/>
            <person name="De Vuyst L."/>
            <person name="Vandamme P."/>
        </authorList>
    </citation>
    <scope>NUCLEOTIDE SEQUENCE [LARGE SCALE GENOMIC DNA]</scope>
    <source>
        <strain evidence="1 2">LMG 1764</strain>
    </source>
</reference>
<evidence type="ECO:0000313" key="1">
    <source>
        <dbReference type="EMBL" id="KXV01036.1"/>
    </source>
</evidence>
<dbReference type="AlphaFoldDB" id="A0A149QUN4"/>